<dbReference type="Pfam" id="PF09697">
    <property type="entry name" value="Porph_ging"/>
    <property type="match status" value="1"/>
</dbReference>
<evidence type="ECO:0008006" key="2">
    <source>
        <dbReference type="Google" id="ProtNLM"/>
    </source>
</evidence>
<proteinExistence type="predicted"/>
<gene>
    <name evidence="1" type="ORF">EVA_03150</name>
</gene>
<accession>J9GMG0</accession>
<dbReference type="NCBIfam" id="TIGR01200">
    <property type="entry name" value="GLPGLI"/>
    <property type="match status" value="1"/>
</dbReference>
<sequence>MKTLNLLLLMALSLLNVMPCPAQANDPAQLVVHYASRFKFRQENPKLYEDEQVLEIGAHHSAFYGLWNTRREAIKDSITSRGGSYGEIMQALGKAGYPLSKQSYAVYKNYPQKGKLTYTDKVFKNFLYTESMERPIWDILPGDTLIHDYPCQKAQTSFRGRTWIVWFTPSIPASEGPWKLHGLPGLILKAQDCTGDFSFYCIRIQKGTTTKVKTPKGKFIHCTPEKLAYMHTLCAKNPETYLQNFGISPMASQGPDGKPIVYQEQHPVLLEILP</sequence>
<reference evidence="1" key="1">
    <citation type="journal article" date="2012" name="PLoS ONE">
        <title>Gene sets for utilization of primary and secondary nutrition supplies in the distal gut of endangered iberian lynx.</title>
        <authorList>
            <person name="Alcaide M."/>
            <person name="Messina E."/>
            <person name="Richter M."/>
            <person name="Bargiela R."/>
            <person name="Peplies J."/>
            <person name="Huws S.A."/>
            <person name="Newbold C.J."/>
            <person name="Golyshin P.N."/>
            <person name="Simon M.A."/>
            <person name="Lopez G."/>
            <person name="Yakimov M.M."/>
            <person name="Ferrer M."/>
        </authorList>
    </citation>
    <scope>NUCLEOTIDE SEQUENCE</scope>
</reference>
<evidence type="ECO:0000313" key="1">
    <source>
        <dbReference type="EMBL" id="EJX08714.1"/>
    </source>
</evidence>
<dbReference type="InterPro" id="IPR005901">
    <property type="entry name" value="GLPGLI"/>
</dbReference>
<protein>
    <recommendedName>
        <fullName evidence="2">GLPGLI family protein</fullName>
    </recommendedName>
</protein>
<comment type="caution">
    <text evidence="1">The sequence shown here is derived from an EMBL/GenBank/DDBJ whole genome shotgun (WGS) entry which is preliminary data.</text>
</comment>
<organism evidence="1">
    <name type="scientific">gut metagenome</name>
    <dbReference type="NCBI Taxonomy" id="749906"/>
    <lineage>
        <taxon>unclassified sequences</taxon>
        <taxon>metagenomes</taxon>
        <taxon>organismal metagenomes</taxon>
    </lineage>
</organism>
<dbReference type="AlphaFoldDB" id="J9GMG0"/>
<name>J9GMG0_9ZZZZ</name>
<dbReference type="EMBL" id="AMCI01000552">
    <property type="protein sequence ID" value="EJX08714.1"/>
    <property type="molecule type" value="Genomic_DNA"/>
</dbReference>